<dbReference type="EMBL" id="BMJS01000005">
    <property type="protein sequence ID" value="GGF92767.1"/>
    <property type="molecule type" value="Genomic_DNA"/>
</dbReference>
<dbReference type="Gene3D" id="1.10.10.10">
    <property type="entry name" value="Winged helix-like DNA-binding domain superfamily/Winged helix DNA-binding domain"/>
    <property type="match status" value="1"/>
</dbReference>
<dbReference type="AlphaFoldDB" id="A0A8J3E8C4"/>
<dbReference type="Pfam" id="PF07366">
    <property type="entry name" value="SnoaL"/>
    <property type="match status" value="1"/>
</dbReference>
<proteinExistence type="predicted"/>
<sequence length="245" mass="27888">MKSKSAIYKKQVDNLLNTLWNDKSLDIIDDHFSGLSVIDSPISTSIGGNAKKEIVKKWFGALPDVSYKTDLIICENNTVISNWTCKGSHLGEFMGAKETGHFIEYRGSSTFKFGADNQICYYHAIANITDIMKSKNIELDINKSTNFKDPAKIIGALNYALKIPLTEIEARILSLWLRAHKPKEIALLFDKSYRTVEGQLSHIKSKIGLHRPPEIIEYLKSKNAYIMFELIFQDTLIKYRKPIIK</sequence>
<accession>A0A8J3E8C4</accession>
<reference evidence="2" key="2">
    <citation type="submission" date="2020-09" db="EMBL/GenBank/DDBJ databases">
        <authorList>
            <person name="Sun Q."/>
            <person name="Zhou Y."/>
        </authorList>
    </citation>
    <scope>NUCLEOTIDE SEQUENCE</scope>
    <source>
        <strain evidence="2">CGMCC 1.15758</strain>
    </source>
</reference>
<feature type="domain" description="HTH luxR-type" evidence="1">
    <location>
        <begin position="162"/>
        <end position="219"/>
    </location>
</feature>
<name>A0A8J3E8C4_9GAMM</name>
<dbReference type="SUPFAM" id="SSF54427">
    <property type="entry name" value="NTF2-like"/>
    <property type="match status" value="1"/>
</dbReference>
<dbReference type="GO" id="GO:0006355">
    <property type="term" value="P:regulation of DNA-templated transcription"/>
    <property type="evidence" value="ECO:0007669"/>
    <property type="project" value="InterPro"/>
</dbReference>
<dbReference type="InterPro" id="IPR000792">
    <property type="entry name" value="Tscrpt_reg_LuxR_C"/>
</dbReference>
<dbReference type="Gene3D" id="3.10.450.50">
    <property type="match status" value="1"/>
</dbReference>
<dbReference type="InterPro" id="IPR032710">
    <property type="entry name" value="NTF2-like_dom_sf"/>
</dbReference>
<dbReference type="SMART" id="SM00421">
    <property type="entry name" value="HTH_LUXR"/>
    <property type="match status" value="1"/>
</dbReference>
<keyword evidence="3" id="KW-1185">Reference proteome</keyword>
<dbReference type="Proteomes" id="UP000636949">
    <property type="component" value="Unassembled WGS sequence"/>
</dbReference>
<dbReference type="InterPro" id="IPR016032">
    <property type="entry name" value="Sig_transdc_resp-reg_C-effctor"/>
</dbReference>
<dbReference type="InterPro" id="IPR036388">
    <property type="entry name" value="WH-like_DNA-bd_sf"/>
</dbReference>
<dbReference type="InterPro" id="IPR009959">
    <property type="entry name" value="Cyclase_SnoaL-like"/>
</dbReference>
<protein>
    <recommendedName>
        <fullName evidence="1">HTH luxR-type domain-containing protein</fullName>
    </recommendedName>
</protein>
<evidence type="ECO:0000313" key="3">
    <source>
        <dbReference type="Proteomes" id="UP000636949"/>
    </source>
</evidence>
<dbReference type="RefSeq" id="WP_117002106.1">
    <property type="nucleotide sequence ID" value="NZ_BMJS01000005.1"/>
</dbReference>
<evidence type="ECO:0000259" key="1">
    <source>
        <dbReference type="SMART" id="SM00421"/>
    </source>
</evidence>
<dbReference type="OrthoDB" id="129343at2"/>
<gene>
    <name evidence="2" type="ORF">GCM10010995_07410</name>
</gene>
<reference evidence="2" key="1">
    <citation type="journal article" date="2014" name="Int. J. Syst. Evol. Microbiol.">
        <title>Complete genome sequence of Corynebacterium casei LMG S-19264T (=DSM 44701T), isolated from a smear-ripened cheese.</title>
        <authorList>
            <consortium name="US DOE Joint Genome Institute (JGI-PGF)"/>
            <person name="Walter F."/>
            <person name="Albersmeier A."/>
            <person name="Kalinowski J."/>
            <person name="Ruckert C."/>
        </authorList>
    </citation>
    <scope>NUCLEOTIDE SEQUENCE</scope>
    <source>
        <strain evidence="2">CGMCC 1.15758</strain>
    </source>
</reference>
<dbReference type="SUPFAM" id="SSF46894">
    <property type="entry name" value="C-terminal effector domain of the bipartite response regulators"/>
    <property type="match status" value="1"/>
</dbReference>
<dbReference type="GO" id="GO:0030638">
    <property type="term" value="P:polyketide metabolic process"/>
    <property type="evidence" value="ECO:0007669"/>
    <property type="project" value="InterPro"/>
</dbReference>
<dbReference type="GO" id="GO:0003677">
    <property type="term" value="F:DNA binding"/>
    <property type="evidence" value="ECO:0007669"/>
    <property type="project" value="InterPro"/>
</dbReference>
<comment type="caution">
    <text evidence="2">The sequence shown here is derived from an EMBL/GenBank/DDBJ whole genome shotgun (WGS) entry which is preliminary data.</text>
</comment>
<organism evidence="2 3">
    <name type="scientific">Cysteiniphilum litorale</name>
    <dbReference type="NCBI Taxonomy" id="2056700"/>
    <lineage>
        <taxon>Bacteria</taxon>
        <taxon>Pseudomonadati</taxon>
        <taxon>Pseudomonadota</taxon>
        <taxon>Gammaproteobacteria</taxon>
        <taxon>Thiotrichales</taxon>
        <taxon>Fastidiosibacteraceae</taxon>
        <taxon>Cysteiniphilum</taxon>
    </lineage>
</organism>
<evidence type="ECO:0000313" key="2">
    <source>
        <dbReference type="EMBL" id="GGF92767.1"/>
    </source>
</evidence>